<feature type="region of interest" description="Disordered" evidence="5">
    <location>
        <begin position="274"/>
        <end position="297"/>
    </location>
</feature>
<dbReference type="InterPro" id="IPR042108">
    <property type="entry name" value="GTPase_HflX_N_sf"/>
</dbReference>
<feature type="region of interest" description="Disordered" evidence="5">
    <location>
        <begin position="760"/>
        <end position="793"/>
    </location>
</feature>
<dbReference type="InterPro" id="IPR006073">
    <property type="entry name" value="GTP-bd"/>
</dbReference>
<keyword evidence="2" id="KW-0547">Nucleotide-binding</keyword>
<evidence type="ECO:0000256" key="1">
    <source>
        <dbReference type="ARBA" id="ARBA00022723"/>
    </source>
</evidence>
<dbReference type="Pfam" id="PF01926">
    <property type="entry name" value="MMR_HSR1"/>
    <property type="match status" value="1"/>
</dbReference>
<dbReference type="SUPFAM" id="SSF52540">
    <property type="entry name" value="P-loop containing nucleoside triphosphate hydrolases"/>
    <property type="match status" value="1"/>
</dbReference>
<feature type="compositionally biased region" description="Basic and acidic residues" evidence="5">
    <location>
        <begin position="139"/>
        <end position="174"/>
    </location>
</feature>
<evidence type="ECO:0000313" key="7">
    <source>
        <dbReference type="EMBL" id="CEM55190.1"/>
    </source>
</evidence>
<dbReference type="GO" id="GO:0005525">
    <property type="term" value="F:GTP binding"/>
    <property type="evidence" value="ECO:0007669"/>
    <property type="project" value="UniProtKB-KW"/>
</dbReference>
<gene>
    <name evidence="7" type="ORF">Cvel_13345</name>
</gene>
<protein>
    <recommendedName>
        <fullName evidence="6">Hflx-type G domain-containing protein</fullName>
    </recommendedName>
</protein>
<dbReference type="CDD" id="cd01878">
    <property type="entry name" value="HflX"/>
    <property type="match status" value="1"/>
</dbReference>
<dbReference type="VEuPathDB" id="CryptoDB:Cvel_13345"/>
<dbReference type="GO" id="GO:0005737">
    <property type="term" value="C:cytoplasm"/>
    <property type="evidence" value="ECO:0007669"/>
    <property type="project" value="TreeGrafter"/>
</dbReference>
<evidence type="ECO:0000256" key="5">
    <source>
        <dbReference type="SAM" id="MobiDB-lite"/>
    </source>
</evidence>
<organism evidence="7">
    <name type="scientific">Chromera velia CCMP2878</name>
    <dbReference type="NCBI Taxonomy" id="1169474"/>
    <lineage>
        <taxon>Eukaryota</taxon>
        <taxon>Sar</taxon>
        <taxon>Alveolata</taxon>
        <taxon>Colpodellida</taxon>
        <taxon>Chromeraceae</taxon>
        <taxon>Chromera</taxon>
    </lineage>
</organism>
<dbReference type="PROSITE" id="PS51705">
    <property type="entry name" value="G_HFLX"/>
    <property type="match status" value="1"/>
</dbReference>
<evidence type="ECO:0000256" key="3">
    <source>
        <dbReference type="ARBA" id="ARBA00022842"/>
    </source>
</evidence>
<dbReference type="GO" id="GO:0046872">
    <property type="term" value="F:metal ion binding"/>
    <property type="evidence" value="ECO:0007669"/>
    <property type="project" value="UniProtKB-KW"/>
</dbReference>
<dbReference type="Pfam" id="PF16360">
    <property type="entry name" value="GTP-bdg_M"/>
    <property type="match status" value="1"/>
</dbReference>
<dbReference type="InterPro" id="IPR030394">
    <property type="entry name" value="G_HFLX_dom"/>
</dbReference>
<sequence>MQHRILETAWARGLYRQGHPWPALPAALKSCVRFFNVKSPDPAVYGHKPLVMVVHPVFKRKPFMETVWDAEEALGLARAARFDLLPGPSEPKGGWNAKEFYRVRHMQSLRDAKLLLLPGDSEDAEQKSEEEAEGEGEDSERFNRLLKEAREEIEREGHAQTEAEAGREREKDFEEEREDEEDDLNDPHWNNPSLKRQWAESCIVRIRHVDTAFLFGKGQVADLTNVYVRQPAHYVFINTQLTPTQQRNLGNMFTNALGVWHKQLYLNRKKRGASNLPSEDAYLDQKGDPIEPDEEREWRERKERLPMTVEVIDRYRVVLEIFQHRAHSKQAALQVLYARAQYLRTRLPVGSKTRVKALMLLMRSTLQSYRSTEQWAQEVSETFQAKGETYLQYERRKLEDLTKKVKEDLQRVSKTNEHNRERRRRNGAPVICIVGYTNAGKTALMNRLTSAGLMERDMLFQTLDTTMRRLRFPSGTSAILTDTIGFIQDLPHSLYDSFRVTLEEVLAADVLLHVRDIAHPQTEIQKQTVIETLHDAGLSLERIEHNMIEVWNKVDMLEKDHLESLADELPPNAVPVCARDGTGIPLLLNVLDKLLVSTLQRAPRTIAMPARDMGPRYAFLKRHSDVLTRAAVLKAMKGEGGEEEEEEDPQALEESLEVSADGEWMFLTVQASEDTYASYESRFGPFLDVTRDEDGHLRVVERDDEEPMTETYSRKSKNVSEETAGHSMAVEGERESDDEKWAVEGKKKSALRVAGTASASFGLDGESCEGETDVRLEGVVQGDSDVRTKRKPR</sequence>
<feature type="compositionally biased region" description="Acidic residues" evidence="5">
    <location>
        <begin position="175"/>
        <end position="184"/>
    </location>
</feature>
<feature type="domain" description="Hflx-type G" evidence="6">
    <location>
        <begin position="429"/>
        <end position="599"/>
    </location>
</feature>
<dbReference type="AlphaFoldDB" id="A0A0G4IDB4"/>
<dbReference type="InterPro" id="IPR016496">
    <property type="entry name" value="GTPase_HflX"/>
</dbReference>
<dbReference type="EMBL" id="CDMZ01005850">
    <property type="protein sequence ID" value="CEM55190.1"/>
    <property type="molecule type" value="Genomic_DNA"/>
</dbReference>
<feature type="compositionally biased region" description="Basic and acidic residues" evidence="5">
    <location>
        <begin position="731"/>
        <end position="747"/>
    </location>
</feature>
<proteinExistence type="predicted"/>
<name>A0A0G4IDB4_9ALVE</name>
<dbReference type="GO" id="GO:0043022">
    <property type="term" value="F:ribosome binding"/>
    <property type="evidence" value="ECO:0007669"/>
    <property type="project" value="TreeGrafter"/>
</dbReference>
<dbReference type="InterPro" id="IPR027417">
    <property type="entry name" value="P-loop_NTPase"/>
</dbReference>
<dbReference type="Gene3D" id="3.40.50.11060">
    <property type="entry name" value="GTPase HflX, N-terminal domain"/>
    <property type="match status" value="2"/>
</dbReference>
<feature type="region of interest" description="Disordered" evidence="5">
    <location>
        <begin position="703"/>
        <end position="748"/>
    </location>
</feature>
<dbReference type="PANTHER" id="PTHR10229:SF0">
    <property type="entry name" value="GTP-BINDING PROTEIN 6-RELATED"/>
    <property type="match status" value="1"/>
</dbReference>
<dbReference type="PANTHER" id="PTHR10229">
    <property type="entry name" value="GTP-BINDING PROTEIN HFLX"/>
    <property type="match status" value="1"/>
</dbReference>
<feature type="region of interest" description="Disordered" evidence="5">
    <location>
        <begin position="116"/>
        <end position="192"/>
    </location>
</feature>
<reference evidence="7" key="1">
    <citation type="submission" date="2014-11" db="EMBL/GenBank/DDBJ databases">
        <authorList>
            <person name="Otto D Thomas"/>
            <person name="Naeem Raeece"/>
        </authorList>
    </citation>
    <scope>NUCLEOTIDE SEQUENCE</scope>
</reference>
<keyword evidence="4" id="KW-0342">GTP-binding</keyword>
<accession>A0A0G4IDB4</accession>
<dbReference type="Pfam" id="PF13167">
    <property type="entry name" value="GTP-bdg_N"/>
    <property type="match status" value="1"/>
</dbReference>
<evidence type="ECO:0000256" key="2">
    <source>
        <dbReference type="ARBA" id="ARBA00022741"/>
    </source>
</evidence>
<dbReference type="InterPro" id="IPR025121">
    <property type="entry name" value="GTPase_HflX_N"/>
</dbReference>
<keyword evidence="3" id="KW-0460">Magnesium</keyword>
<dbReference type="NCBIfam" id="TIGR03156">
    <property type="entry name" value="GTP_HflX"/>
    <property type="match status" value="1"/>
</dbReference>
<keyword evidence="1" id="KW-0479">Metal-binding</keyword>
<dbReference type="Gene3D" id="3.40.50.300">
    <property type="entry name" value="P-loop containing nucleotide triphosphate hydrolases"/>
    <property type="match status" value="1"/>
</dbReference>
<evidence type="ECO:0000256" key="4">
    <source>
        <dbReference type="ARBA" id="ARBA00023134"/>
    </source>
</evidence>
<evidence type="ECO:0000259" key="6">
    <source>
        <dbReference type="PROSITE" id="PS51705"/>
    </source>
</evidence>
<dbReference type="PhylomeDB" id="A0A0G4IDB4"/>
<dbReference type="InterPro" id="IPR032305">
    <property type="entry name" value="GTP-bd_M"/>
</dbReference>